<evidence type="ECO:0000313" key="2">
    <source>
        <dbReference type="EMBL" id="KAF0482328.1"/>
    </source>
</evidence>
<comment type="caution">
    <text evidence="2">The sequence shown here is derived from an EMBL/GenBank/DDBJ whole genome shotgun (WGS) entry which is preliminary data.</text>
</comment>
<sequence>MKNIFLLLILIIAVFNNFTLATTSLNLKRDDRINHTYSLNLKRDEQTIHTSSIDKNYASSSSLVSLMKKSVTCPTGSHTCSDNSGKCCNNGYFCCSDSQGGCCPNGSTCLPNFKCSNSTKSEGNINKMATLVSALTSFVSMGLILV</sequence>
<evidence type="ECO:0008006" key="4">
    <source>
        <dbReference type="Google" id="ProtNLM"/>
    </source>
</evidence>
<organism evidence="2 3">
    <name type="scientific">Gigaspora margarita</name>
    <dbReference type="NCBI Taxonomy" id="4874"/>
    <lineage>
        <taxon>Eukaryota</taxon>
        <taxon>Fungi</taxon>
        <taxon>Fungi incertae sedis</taxon>
        <taxon>Mucoromycota</taxon>
        <taxon>Glomeromycotina</taxon>
        <taxon>Glomeromycetes</taxon>
        <taxon>Diversisporales</taxon>
        <taxon>Gigasporaceae</taxon>
        <taxon>Gigaspora</taxon>
    </lineage>
</organism>
<evidence type="ECO:0000256" key="1">
    <source>
        <dbReference type="SAM" id="SignalP"/>
    </source>
</evidence>
<feature type="signal peptide" evidence="1">
    <location>
        <begin position="1"/>
        <end position="21"/>
    </location>
</feature>
<evidence type="ECO:0000313" key="3">
    <source>
        <dbReference type="Proteomes" id="UP000439903"/>
    </source>
</evidence>
<accession>A0A8H4ADD3</accession>
<dbReference type="EMBL" id="WTPW01000764">
    <property type="protein sequence ID" value="KAF0482328.1"/>
    <property type="molecule type" value="Genomic_DNA"/>
</dbReference>
<keyword evidence="3" id="KW-1185">Reference proteome</keyword>
<feature type="chain" id="PRO_5034014417" description="Hydrophobin" evidence="1">
    <location>
        <begin position="22"/>
        <end position="146"/>
    </location>
</feature>
<dbReference type="AlphaFoldDB" id="A0A8H4ADD3"/>
<proteinExistence type="predicted"/>
<dbReference type="OrthoDB" id="2414008at2759"/>
<reference evidence="2 3" key="1">
    <citation type="journal article" date="2019" name="Environ. Microbiol.">
        <title>At the nexus of three kingdoms: the genome of the mycorrhizal fungus Gigaspora margarita provides insights into plant, endobacterial and fungal interactions.</title>
        <authorList>
            <person name="Venice F."/>
            <person name="Ghignone S."/>
            <person name="Salvioli di Fossalunga A."/>
            <person name="Amselem J."/>
            <person name="Novero M."/>
            <person name="Xianan X."/>
            <person name="Sedzielewska Toro K."/>
            <person name="Morin E."/>
            <person name="Lipzen A."/>
            <person name="Grigoriev I.V."/>
            <person name="Henrissat B."/>
            <person name="Martin F.M."/>
            <person name="Bonfante P."/>
        </authorList>
    </citation>
    <scope>NUCLEOTIDE SEQUENCE [LARGE SCALE GENOMIC DNA]</scope>
    <source>
        <strain evidence="2 3">BEG34</strain>
    </source>
</reference>
<protein>
    <recommendedName>
        <fullName evidence="4">Hydrophobin</fullName>
    </recommendedName>
</protein>
<dbReference type="Proteomes" id="UP000439903">
    <property type="component" value="Unassembled WGS sequence"/>
</dbReference>
<keyword evidence="1" id="KW-0732">Signal</keyword>
<name>A0A8H4ADD3_GIGMA</name>
<gene>
    <name evidence="2" type="ORF">F8M41_023475</name>
</gene>